<evidence type="ECO:0000256" key="1">
    <source>
        <dbReference type="ARBA" id="ARBA00012513"/>
    </source>
</evidence>
<keyword evidence="3" id="KW-0808">Transferase</keyword>
<dbReference type="GO" id="GO:0005634">
    <property type="term" value="C:nucleus"/>
    <property type="evidence" value="ECO:0007669"/>
    <property type="project" value="TreeGrafter"/>
</dbReference>
<dbReference type="InterPro" id="IPR008271">
    <property type="entry name" value="Ser/Thr_kinase_AS"/>
</dbReference>
<comment type="catalytic activity">
    <reaction evidence="8">
        <text>L-seryl-[protein] + ATP = O-phospho-L-seryl-[protein] + ADP + H(+)</text>
        <dbReference type="Rhea" id="RHEA:17989"/>
        <dbReference type="Rhea" id="RHEA-COMP:9863"/>
        <dbReference type="Rhea" id="RHEA-COMP:11604"/>
        <dbReference type="ChEBI" id="CHEBI:15378"/>
        <dbReference type="ChEBI" id="CHEBI:29999"/>
        <dbReference type="ChEBI" id="CHEBI:30616"/>
        <dbReference type="ChEBI" id="CHEBI:83421"/>
        <dbReference type="ChEBI" id="CHEBI:456216"/>
        <dbReference type="EC" id="2.7.11.1"/>
    </reaction>
</comment>
<keyword evidence="4 10" id="KW-0547">Nucleotide-binding</keyword>
<dbReference type="RefSeq" id="XP_019485295.1">
    <property type="nucleotide sequence ID" value="XM_019629750.1"/>
</dbReference>
<feature type="region of interest" description="Disordered" evidence="11">
    <location>
        <begin position="129"/>
        <end position="157"/>
    </location>
</feature>
<feature type="compositionally biased region" description="Basic residues" evidence="11">
    <location>
        <begin position="147"/>
        <end position="157"/>
    </location>
</feature>
<evidence type="ECO:0000256" key="2">
    <source>
        <dbReference type="ARBA" id="ARBA00022527"/>
    </source>
</evidence>
<name>A0A8B7Q9T5_HIPAR</name>
<dbReference type="PANTHER" id="PTHR24058:SF46">
    <property type="entry name" value="HOMEODOMAIN-INTERACTING PROTEIN KINASE 4"/>
    <property type="match status" value="1"/>
</dbReference>
<dbReference type="Gene3D" id="1.10.510.10">
    <property type="entry name" value="Transferase(Phosphotransferase) domain 1"/>
    <property type="match status" value="1"/>
</dbReference>
<dbReference type="CTD" id="147746"/>
<keyword evidence="5 14" id="KW-0418">Kinase</keyword>
<dbReference type="PANTHER" id="PTHR24058">
    <property type="entry name" value="DUAL SPECIFICITY PROTEIN KINASE"/>
    <property type="match status" value="1"/>
</dbReference>
<dbReference type="GO" id="GO:0005737">
    <property type="term" value="C:cytoplasm"/>
    <property type="evidence" value="ECO:0007669"/>
    <property type="project" value="TreeGrafter"/>
</dbReference>
<dbReference type="GO" id="GO:0004713">
    <property type="term" value="F:protein tyrosine kinase activity"/>
    <property type="evidence" value="ECO:0007669"/>
    <property type="project" value="TreeGrafter"/>
</dbReference>
<keyword evidence="2" id="KW-0723">Serine/threonine-protein kinase</keyword>
<evidence type="ECO:0000313" key="14">
    <source>
        <dbReference type="RefSeq" id="XP_019485295.1"/>
    </source>
</evidence>
<dbReference type="GO" id="GO:0003677">
    <property type="term" value="F:DNA binding"/>
    <property type="evidence" value="ECO:0007669"/>
    <property type="project" value="UniProtKB-KW"/>
</dbReference>
<dbReference type="InterPro" id="IPR000719">
    <property type="entry name" value="Prot_kinase_dom"/>
</dbReference>
<dbReference type="PROSITE" id="PS50011">
    <property type="entry name" value="PROTEIN_KINASE_DOM"/>
    <property type="match status" value="1"/>
</dbReference>
<keyword evidence="14" id="KW-0238">DNA-binding</keyword>
<dbReference type="Gene3D" id="3.30.200.20">
    <property type="entry name" value="Phosphorylase Kinase, domain 1"/>
    <property type="match status" value="1"/>
</dbReference>
<dbReference type="InterPro" id="IPR017441">
    <property type="entry name" value="Protein_kinase_ATP_BS"/>
</dbReference>
<feature type="domain" description="Protein kinase" evidence="12">
    <location>
        <begin position="186"/>
        <end position="522"/>
    </location>
</feature>
<evidence type="ECO:0000256" key="9">
    <source>
        <dbReference type="ARBA" id="ARBA00061380"/>
    </source>
</evidence>
<evidence type="ECO:0000256" key="7">
    <source>
        <dbReference type="ARBA" id="ARBA00047899"/>
    </source>
</evidence>
<dbReference type="OrthoDB" id="437530at2759"/>
<feature type="compositionally biased region" description="Polar residues" evidence="11">
    <location>
        <begin position="66"/>
        <end position="76"/>
    </location>
</feature>
<dbReference type="GO" id="GO:0005524">
    <property type="term" value="F:ATP binding"/>
    <property type="evidence" value="ECO:0007669"/>
    <property type="project" value="UniProtKB-UniRule"/>
</dbReference>
<protein>
    <recommendedName>
        <fullName evidence="1">non-specific serine/threonine protein kinase</fullName>
        <ecNumber evidence="1">2.7.11.1</ecNumber>
    </recommendedName>
</protein>
<keyword evidence="13" id="KW-1185">Reference proteome</keyword>
<dbReference type="Proteomes" id="UP000694851">
    <property type="component" value="Unplaced"/>
</dbReference>
<feature type="binding site" evidence="10">
    <location>
        <position position="215"/>
    </location>
    <ligand>
        <name>ATP</name>
        <dbReference type="ChEBI" id="CHEBI:30616"/>
    </ligand>
</feature>
<feature type="region of interest" description="Disordered" evidence="11">
    <location>
        <begin position="679"/>
        <end position="739"/>
    </location>
</feature>
<dbReference type="Pfam" id="PF00069">
    <property type="entry name" value="Pkinase"/>
    <property type="match status" value="1"/>
</dbReference>
<evidence type="ECO:0000313" key="13">
    <source>
        <dbReference type="Proteomes" id="UP000694851"/>
    </source>
</evidence>
<keyword evidence="6 10" id="KW-0067">ATP-binding</keyword>
<keyword evidence="14" id="KW-0371">Homeobox</keyword>
<dbReference type="GeneID" id="109374848"/>
<dbReference type="SMART" id="SM00220">
    <property type="entry name" value="S_TKc"/>
    <property type="match status" value="1"/>
</dbReference>
<evidence type="ECO:0000256" key="11">
    <source>
        <dbReference type="SAM" id="MobiDB-lite"/>
    </source>
</evidence>
<dbReference type="PROSITE" id="PS00107">
    <property type="entry name" value="PROTEIN_KINASE_ATP"/>
    <property type="match status" value="1"/>
</dbReference>
<dbReference type="GO" id="GO:0004674">
    <property type="term" value="F:protein serine/threonine kinase activity"/>
    <property type="evidence" value="ECO:0007669"/>
    <property type="project" value="UniProtKB-KW"/>
</dbReference>
<comment type="similarity">
    <text evidence="9">Belongs to the protein kinase superfamily. CMGC Ser/Thr protein kinase family. HIPK subfamily.</text>
</comment>
<evidence type="ECO:0000256" key="6">
    <source>
        <dbReference type="ARBA" id="ARBA00022840"/>
    </source>
</evidence>
<dbReference type="InterPro" id="IPR050494">
    <property type="entry name" value="Ser_Thr_dual-spec_kinase"/>
</dbReference>
<accession>A0A8B7Q9T5</accession>
<evidence type="ECO:0000256" key="5">
    <source>
        <dbReference type="ARBA" id="ARBA00022777"/>
    </source>
</evidence>
<feature type="region of interest" description="Disordered" evidence="11">
    <location>
        <begin position="54"/>
        <end position="82"/>
    </location>
</feature>
<dbReference type="EC" id="2.7.11.1" evidence="1"/>
<evidence type="ECO:0000256" key="3">
    <source>
        <dbReference type="ARBA" id="ARBA00022679"/>
    </source>
</evidence>
<comment type="catalytic activity">
    <reaction evidence="7">
        <text>L-threonyl-[protein] + ATP = O-phospho-L-threonyl-[protein] + ADP + H(+)</text>
        <dbReference type="Rhea" id="RHEA:46608"/>
        <dbReference type="Rhea" id="RHEA-COMP:11060"/>
        <dbReference type="Rhea" id="RHEA-COMP:11605"/>
        <dbReference type="ChEBI" id="CHEBI:15378"/>
        <dbReference type="ChEBI" id="CHEBI:30013"/>
        <dbReference type="ChEBI" id="CHEBI:30616"/>
        <dbReference type="ChEBI" id="CHEBI:61977"/>
        <dbReference type="ChEBI" id="CHEBI:456216"/>
        <dbReference type="EC" id="2.7.11.1"/>
    </reaction>
</comment>
<proteinExistence type="inferred from homology"/>
<dbReference type="InterPro" id="IPR011009">
    <property type="entry name" value="Kinase-like_dom_sf"/>
</dbReference>
<evidence type="ECO:0000256" key="4">
    <source>
        <dbReference type="ARBA" id="ARBA00022741"/>
    </source>
</evidence>
<gene>
    <name evidence="14" type="primary">HIPK4</name>
</gene>
<dbReference type="SUPFAM" id="SSF56112">
    <property type="entry name" value="Protein kinase-like (PK-like)"/>
    <property type="match status" value="1"/>
</dbReference>
<evidence type="ECO:0000256" key="8">
    <source>
        <dbReference type="ARBA" id="ARBA00048679"/>
    </source>
</evidence>
<reference evidence="14" key="1">
    <citation type="submission" date="2025-08" db="UniProtKB">
        <authorList>
            <consortium name="RefSeq"/>
        </authorList>
    </citation>
    <scope>IDENTIFICATION</scope>
    <source>
        <tissue evidence="14">Muscle</tissue>
    </source>
</reference>
<sequence>MFSEIHTHTHTPLVPKACFSSPLFRNVPFLCLRFTIRLSVDLSPVQPLQCSTTGWGRGLNLPPHPHSSQGLRSPTTEPEPLSNAGTHLRWCGAPHPKPGGLRGRGAAPGRLAVWPRRLEGAREAGANLEGGGTSAVLFPPLGGPQGRWRRGPGRPRRQRLWGVGGGRAVSGSRGTMATIQSETDCYDIIEVLGKGTFGEVAKGWRRSTGEMVAIKILKNDAYRNRIIKNELKLLRCMRGLDPEEAHVIRFLEFFHDTLKFYLVFELLEQNLFEFQKENNFVPLPARHIRTVTLQVLRALARLKELAIIHADLKPENIMLVDQTRCPFRVKVIDFGSASIFSEVRYVKEPYIQSRFYRAPEILLGLPFCEKVDVWSLGCIMAELHLGWPLYPGNNEYDQVRYICETQGLPKPHLLHAARKAHHFFKRNPHHDTSNPWQLKSSADYLAETKVHPLERRKYMLKSLDQIETVNGSGAASRLTFSDREVLAEHADLKSMVELIKRMLTWESHERISPSAALRHPFVSMQQLRSAHETTHYYQLSLRSCRLSLQVEGKPPAPTVAAAEDGSPYYRLAEEKEAVGLGGVVGSGPFFREEKAPGVQRAIDQLDDLSLQEVGCGLWGETSDVLAPLKAATAGHRVTDSGPKPILAFYGSRLVSRHKARKPPTGSKSDSNFSNLIRLSQASPEDDGPCRGNGWAEGEHLGASAEPTTILQQDGDGPDIKAMTIDAERPGPELFDPSSCPGEWLSEDWTLEGIRGSRAQGLPPRHVHPHSLPRATSFLQHVSGHH</sequence>
<dbReference type="KEGG" id="hai:109374848"/>
<evidence type="ECO:0000256" key="10">
    <source>
        <dbReference type="PROSITE-ProRule" id="PRU10141"/>
    </source>
</evidence>
<dbReference type="AlphaFoldDB" id="A0A8B7Q9T5"/>
<dbReference type="PROSITE" id="PS00108">
    <property type="entry name" value="PROTEIN_KINASE_ST"/>
    <property type="match status" value="1"/>
</dbReference>
<dbReference type="FunFam" id="1.10.510.10:FF:000029">
    <property type="entry name" value="Homeodomain-interacting protein kinase 2 isoform 1"/>
    <property type="match status" value="1"/>
</dbReference>
<organism evidence="13 14">
    <name type="scientific">Hipposideros armiger</name>
    <name type="common">Great Himalayan leaf-nosed bat</name>
    <dbReference type="NCBI Taxonomy" id="186990"/>
    <lineage>
        <taxon>Eukaryota</taxon>
        <taxon>Metazoa</taxon>
        <taxon>Chordata</taxon>
        <taxon>Craniata</taxon>
        <taxon>Vertebrata</taxon>
        <taxon>Euteleostomi</taxon>
        <taxon>Mammalia</taxon>
        <taxon>Eutheria</taxon>
        <taxon>Laurasiatheria</taxon>
        <taxon>Chiroptera</taxon>
        <taxon>Yinpterochiroptera</taxon>
        <taxon>Rhinolophoidea</taxon>
        <taxon>Hipposideridae</taxon>
        <taxon>Hipposideros</taxon>
    </lineage>
</organism>
<evidence type="ECO:0000259" key="12">
    <source>
        <dbReference type="PROSITE" id="PS50011"/>
    </source>
</evidence>